<feature type="transmembrane region" description="Helical" evidence="7">
    <location>
        <begin position="87"/>
        <end position="106"/>
    </location>
</feature>
<evidence type="ECO:0000256" key="3">
    <source>
        <dbReference type="ARBA" id="ARBA00022475"/>
    </source>
</evidence>
<protein>
    <submittedName>
        <fullName evidence="10">Acyltransferase</fullName>
    </submittedName>
</protein>
<dbReference type="GO" id="GO:0009246">
    <property type="term" value="P:enterobacterial common antigen biosynthetic process"/>
    <property type="evidence" value="ECO:0007669"/>
    <property type="project" value="TreeGrafter"/>
</dbReference>
<evidence type="ECO:0000256" key="5">
    <source>
        <dbReference type="ARBA" id="ARBA00022989"/>
    </source>
</evidence>
<feature type="transmembrane region" description="Helical" evidence="7">
    <location>
        <begin position="181"/>
        <end position="202"/>
    </location>
</feature>
<feature type="transmembrane region" description="Helical" evidence="7">
    <location>
        <begin position="54"/>
        <end position="71"/>
    </location>
</feature>
<dbReference type="Proteomes" id="UP000515243">
    <property type="component" value="Chromosome 1"/>
</dbReference>
<dbReference type="Pfam" id="PF01757">
    <property type="entry name" value="Acyl_transf_3"/>
    <property type="match status" value="1"/>
</dbReference>
<name>A0AAP9RDV8_CLOBU</name>
<evidence type="ECO:0000256" key="6">
    <source>
        <dbReference type="ARBA" id="ARBA00023136"/>
    </source>
</evidence>
<keyword evidence="3" id="KW-1003">Cell membrane</keyword>
<keyword evidence="4 7" id="KW-0812">Transmembrane</keyword>
<dbReference type="InterPro" id="IPR002656">
    <property type="entry name" value="Acyl_transf_3_dom"/>
</dbReference>
<feature type="transmembrane region" description="Helical" evidence="7">
    <location>
        <begin position="320"/>
        <end position="340"/>
    </location>
</feature>
<dbReference type="PANTHER" id="PTHR40074:SF2">
    <property type="entry name" value="O-ACETYLTRANSFERASE WECH"/>
    <property type="match status" value="1"/>
</dbReference>
<dbReference type="AlphaFoldDB" id="A0AAP9RDV8"/>
<evidence type="ECO:0000313" key="10">
    <source>
        <dbReference type="EMBL" id="QMW90985.1"/>
    </source>
</evidence>
<keyword evidence="10" id="KW-0012">Acyltransferase</keyword>
<keyword evidence="5 7" id="KW-1133">Transmembrane helix</keyword>
<dbReference type="GO" id="GO:0005886">
    <property type="term" value="C:plasma membrane"/>
    <property type="evidence" value="ECO:0007669"/>
    <property type="project" value="UniProtKB-SubCell"/>
</dbReference>
<evidence type="ECO:0000256" key="7">
    <source>
        <dbReference type="SAM" id="Phobius"/>
    </source>
</evidence>
<evidence type="ECO:0000313" key="9">
    <source>
        <dbReference type="EMBL" id="QMW90227.1"/>
    </source>
</evidence>
<evidence type="ECO:0000256" key="1">
    <source>
        <dbReference type="ARBA" id="ARBA00004651"/>
    </source>
</evidence>
<dbReference type="GO" id="GO:0016413">
    <property type="term" value="F:O-acetyltransferase activity"/>
    <property type="evidence" value="ECO:0007669"/>
    <property type="project" value="TreeGrafter"/>
</dbReference>
<keyword evidence="10" id="KW-0808">Transferase</keyword>
<feature type="transmembrane region" description="Helical" evidence="7">
    <location>
        <begin position="158"/>
        <end position="175"/>
    </location>
</feature>
<evidence type="ECO:0000256" key="2">
    <source>
        <dbReference type="ARBA" id="ARBA00007400"/>
    </source>
</evidence>
<dbReference type="EMBL" id="CP040626">
    <property type="protein sequence ID" value="QMW90227.1"/>
    <property type="molecule type" value="Genomic_DNA"/>
</dbReference>
<proteinExistence type="inferred from homology"/>
<feature type="transmembrane region" description="Helical" evidence="7">
    <location>
        <begin position="12"/>
        <end position="34"/>
    </location>
</feature>
<feature type="transmembrane region" description="Helical" evidence="7">
    <location>
        <begin position="214"/>
        <end position="234"/>
    </location>
</feature>
<feature type="transmembrane region" description="Helical" evidence="7">
    <location>
        <begin position="280"/>
        <end position="300"/>
    </location>
</feature>
<evidence type="ECO:0000259" key="8">
    <source>
        <dbReference type="Pfam" id="PF01757"/>
    </source>
</evidence>
<feature type="domain" description="Acyltransferase 3" evidence="8">
    <location>
        <begin position="11"/>
        <end position="341"/>
    </location>
</feature>
<comment type="subcellular location">
    <subcellularLocation>
        <location evidence="1">Cell membrane</location>
        <topology evidence="1">Multi-pass membrane protein</topology>
    </subcellularLocation>
</comment>
<feature type="transmembrane region" description="Helical" evidence="7">
    <location>
        <begin position="246"/>
        <end position="268"/>
    </location>
</feature>
<evidence type="ECO:0000313" key="11">
    <source>
        <dbReference type="Proteomes" id="UP000515243"/>
    </source>
</evidence>
<dbReference type="EMBL" id="CP040626">
    <property type="protein sequence ID" value="QMW90985.1"/>
    <property type="molecule type" value="Genomic_DNA"/>
</dbReference>
<comment type="similarity">
    <text evidence="2">Belongs to the acyltransferase 3 family.</text>
</comment>
<accession>A0AAP9RDV8</accession>
<gene>
    <name evidence="9" type="ORF">FF104_04470</name>
    <name evidence="10" type="ORF">FF104_08410</name>
</gene>
<dbReference type="PANTHER" id="PTHR40074">
    <property type="entry name" value="O-ACETYLTRANSFERASE WECH"/>
    <property type="match status" value="1"/>
</dbReference>
<keyword evidence="6 7" id="KW-0472">Membrane</keyword>
<organism evidence="10 11">
    <name type="scientific">Clostridium butyricum</name>
    <dbReference type="NCBI Taxonomy" id="1492"/>
    <lineage>
        <taxon>Bacteria</taxon>
        <taxon>Bacillati</taxon>
        <taxon>Bacillota</taxon>
        <taxon>Clostridia</taxon>
        <taxon>Eubacteriales</taxon>
        <taxon>Clostridiaceae</taxon>
        <taxon>Clostridium</taxon>
    </lineage>
</organism>
<sequence>MGWRDILERKYYADLLRVIAIIQVISIHVSSGFFGNVDLIDTYPWRVATIVDSISRTGVPIFIMISGMLLLDKNKNYDIKVFFKKRVSKIIIPFIFWGIFYFVKYGNKMNFEGIKKFILALVTNNIFYHLPFMYIIIGLYLITPILNVFVKNATQKQLWYFEILCWIVGGVIPFINEVFKINIGIQIPMVGNMVGLFVLGYLLDNIKFNKKTRYAIYLLGAISILLTIVGTYYFSIKTGTANQILYNNGGVNIIIIASSIFILCRQIYYKYKINDKFNIIIANISKLSFGIYLIHVHIVLSLEQSKIPLLLPQYMPCTFYGLLMRVITVFIITYIIVYVISKIKYLNKIV</sequence>
<reference evidence="10 11" key="1">
    <citation type="submission" date="2019-05" db="EMBL/GenBank/DDBJ databases">
        <authorList>
            <person name="Schori C."/>
            <person name="Ahrens C."/>
        </authorList>
    </citation>
    <scope>NUCLEOTIDE SEQUENCE [LARGE SCALE GENOMIC DNA]</scope>
    <source>
        <strain evidence="10 11">DSM 10702</strain>
    </source>
</reference>
<feature type="transmembrane region" description="Helical" evidence="7">
    <location>
        <begin position="126"/>
        <end position="146"/>
    </location>
</feature>
<evidence type="ECO:0000256" key="4">
    <source>
        <dbReference type="ARBA" id="ARBA00022692"/>
    </source>
</evidence>